<keyword evidence="3" id="KW-1185">Reference proteome</keyword>
<name>Q2SKY3_HAHCH</name>
<dbReference type="EMBL" id="CP000155">
    <property type="protein sequence ID" value="ABC28691.1"/>
    <property type="molecule type" value="Genomic_DNA"/>
</dbReference>
<dbReference type="AlphaFoldDB" id="Q2SKY3"/>
<organism evidence="2 3">
    <name type="scientific">Hahella chejuensis (strain KCTC 2396)</name>
    <dbReference type="NCBI Taxonomy" id="349521"/>
    <lineage>
        <taxon>Bacteria</taxon>
        <taxon>Pseudomonadati</taxon>
        <taxon>Pseudomonadota</taxon>
        <taxon>Gammaproteobacteria</taxon>
        <taxon>Oceanospirillales</taxon>
        <taxon>Hahellaceae</taxon>
        <taxon>Hahella</taxon>
    </lineage>
</organism>
<dbReference type="PROSITE" id="PS51257">
    <property type="entry name" value="PROKAR_LIPOPROTEIN"/>
    <property type="match status" value="1"/>
</dbReference>
<dbReference type="KEGG" id="hch:HCH_01854"/>
<evidence type="ECO:0008006" key="4">
    <source>
        <dbReference type="Google" id="ProtNLM"/>
    </source>
</evidence>
<gene>
    <name evidence="2" type="ordered locus">HCH_01854</name>
</gene>
<dbReference type="eggNOG" id="ENOG502ZCJH">
    <property type="taxonomic scope" value="Bacteria"/>
</dbReference>
<feature type="signal peptide" evidence="1">
    <location>
        <begin position="1"/>
        <end position="23"/>
    </location>
</feature>
<dbReference type="Pfam" id="PF11279">
    <property type="entry name" value="DUF3080"/>
    <property type="match status" value="1"/>
</dbReference>
<accession>Q2SKY3</accession>
<dbReference type="HOGENOM" id="CLU_063848_1_0_6"/>
<protein>
    <recommendedName>
        <fullName evidence="4">DUF3080 domain-containing protein</fullName>
    </recommendedName>
</protein>
<evidence type="ECO:0000313" key="3">
    <source>
        <dbReference type="Proteomes" id="UP000000238"/>
    </source>
</evidence>
<evidence type="ECO:0000313" key="2">
    <source>
        <dbReference type="EMBL" id="ABC28691.1"/>
    </source>
</evidence>
<dbReference type="Proteomes" id="UP000000238">
    <property type="component" value="Chromosome"/>
</dbReference>
<feature type="chain" id="PRO_5004215614" description="DUF3080 domain-containing protein" evidence="1">
    <location>
        <begin position="24"/>
        <end position="369"/>
    </location>
</feature>
<dbReference type="STRING" id="349521.HCH_01854"/>
<proteinExistence type="predicted"/>
<keyword evidence="1" id="KW-0732">Signal</keyword>
<reference evidence="2 3" key="1">
    <citation type="journal article" date="2005" name="Nucleic Acids Res.">
        <title>Genomic blueprint of Hahella chejuensis, a marine microbe producing an algicidal agent.</title>
        <authorList>
            <person name="Jeong H."/>
            <person name="Yim J.H."/>
            <person name="Lee C."/>
            <person name="Choi S.-H."/>
            <person name="Park Y.K."/>
            <person name="Yoon S.H."/>
            <person name="Hur C.-G."/>
            <person name="Kang H.-Y."/>
            <person name="Kim D."/>
            <person name="Lee H.H."/>
            <person name="Park K.H."/>
            <person name="Park S.-H."/>
            <person name="Park H.-S."/>
            <person name="Lee H.K."/>
            <person name="Oh T.K."/>
            <person name="Kim J.F."/>
        </authorList>
    </citation>
    <scope>NUCLEOTIDE SEQUENCE [LARGE SCALE GENOMIC DNA]</scope>
    <source>
        <strain evidence="2 3">KCTC 2396</strain>
    </source>
</reference>
<sequence length="369" mass="41454">MFVSSRQLCAGALMLLASLSLTACLGPPDTSAELFQDYRDRLERVLDTDFPVAERTLPVEVYPRSKVLLRDVAELKINLLDFLGLTDCELNRLVGFRNSSLGKMMPASQKWLYEQQFLSLGEACLTTLESQEEEADLAVELRQALASKREEIRNVAWNATWAGPEWQALMSQKEGGFELGFQAGDWVELSLALSSFAEWSARPESASINADSLEALNRRLLTYPMVGRLLVSTEEASAQMGAIVEGLRRRLAERPLCVSGAPTERSRILQNVLVNIYIVRVQPYLAQLEKARREWLPPLQRSYEHLQGDQSVALRAFAQRYLQEGESSLWREFRHTAAAHAAVWTEMLAQCGMAPGNRGAMTSDDRQTR</sequence>
<evidence type="ECO:0000256" key="1">
    <source>
        <dbReference type="SAM" id="SignalP"/>
    </source>
</evidence>
<dbReference type="InterPro" id="IPR021431">
    <property type="entry name" value="DUF3080"/>
</dbReference>